<name>A0A7T8HHE7_CALRO</name>
<dbReference type="EMBL" id="CP045896">
    <property type="protein sequence ID" value="QQP49910.1"/>
    <property type="molecule type" value="Genomic_DNA"/>
</dbReference>
<reference evidence="3" key="1">
    <citation type="submission" date="2021-01" db="EMBL/GenBank/DDBJ databases">
        <title>Caligus Genome Assembly.</title>
        <authorList>
            <person name="Gallardo-Escarate C."/>
        </authorList>
    </citation>
    <scope>NUCLEOTIDE SEQUENCE [LARGE SCALE GENOMIC DNA]</scope>
</reference>
<organism evidence="2 3">
    <name type="scientific">Caligus rogercresseyi</name>
    <name type="common">Sea louse</name>
    <dbReference type="NCBI Taxonomy" id="217165"/>
    <lineage>
        <taxon>Eukaryota</taxon>
        <taxon>Metazoa</taxon>
        <taxon>Ecdysozoa</taxon>
        <taxon>Arthropoda</taxon>
        <taxon>Crustacea</taxon>
        <taxon>Multicrustacea</taxon>
        <taxon>Hexanauplia</taxon>
        <taxon>Copepoda</taxon>
        <taxon>Siphonostomatoida</taxon>
        <taxon>Caligidae</taxon>
        <taxon>Caligus</taxon>
    </lineage>
</organism>
<accession>A0A7T8HHE7</accession>
<evidence type="ECO:0000313" key="3">
    <source>
        <dbReference type="Proteomes" id="UP000595437"/>
    </source>
</evidence>
<keyword evidence="3" id="KW-1185">Reference proteome</keyword>
<dbReference type="AlphaFoldDB" id="A0A7T8HHE7"/>
<dbReference type="Proteomes" id="UP000595437">
    <property type="component" value="Chromosome 7"/>
</dbReference>
<feature type="region of interest" description="Disordered" evidence="1">
    <location>
        <begin position="49"/>
        <end position="70"/>
    </location>
</feature>
<gene>
    <name evidence="2" type="ORF">FKW44_010735</name>
</gene>
<sequence>MIYGLVLIRRPYSNTPEFRFHCKHPTRRFLQGTGTIYFTMSGMRVSPSVVRTHSKNPCLSSGNSPQTPQR</sequence>
<evidence type="ECO:0000256" key="1">
    <source>
        <dbReference type="SAM" id="MobiDB-lite"/>
    </source>
</evidence>
<proteinExistence type="predicted"/>
<evidence type="ECO:0000313" key="2">
    <source>
        <dbReference type="EMBL" id="QQP49910.1"/>
    </source>
</evidence>
<protein>
    <submittedName>
        <fullName evidence="2">Uncharacterized protein</fullName>
    </submittedName>
</protein>